<accession>A0A8S5MJJ6</accession>
<name>A0A8S5MJJ6_9CAUD</name>
<evidence type="ECO:0000313" key="1">
    <source>
        <dbReference type="EMBL" id="DAD82067.1"/>
    </source>
</evidence>
<reference evidence="1" key="1">
    <citation type="journal article" date="2021" name="Proc. Natl. Acad. Sci. U.S.A.">
        <title>A Catalog of Tens of Thousands of Viruses from Human Metagenomes Reveals Hidden Associations with Chronic Diseases.</title>
        <authorList>
            <person name="Tisza M.J."/>
            <person name="Buck C.B."/>
        </authorList>
    </citation>
    <scope>NUCLEOTIDE SEQUENCE</scope>
    <source>
        <strain evidence="1">CtkL634</strain>
    </source>
</reference>
<organism evidence="1">
    <name type="scientific">Siphoviridae sp. ctkL634</name>
    <dbReference type="NCBI Taxonomy" id="2826442"/>
    <lineage>
        <taxon>Viruses</taxon>
        <taxon>Duplodnaviria</taxon>
        <taxon>Heunggongvirae</taxon>
        <taxon>Uroviricota</taxon>
        <taxon>Caudoviricetes</taxon>
    </lineage>
</organism>
<dbReference type="EMBL" id="BK014911">
    <property type="protein sequence ID" value="DAD82067.1"/>
    <property type="molecule type" value="Genomic_DNA"/>
</dbReference>
<protein>
    <submittedName>
        <fullName evidence="1">Uncharacterized protein</fullName>
    </submittedName>
</protein>
<sequence length="37" mass="4485">MKTFPFFIIDYVEKWYTSNTLVTEAVENLDFTTFFII</sequence>
<proteinExistence type="predicted"/>